<protein>
    <recommendedName>
        <fullName evidence="10">Probable GTP-binding protein EngB</fullName>
    </recommendedName>
</protein>
<dbReference type="EMBL" id="LR217722">
    <property type="protein sequence ID" value="VFP85027.1"/>
    <property type="molecule type" value="Genomic_DNA"/>
</dbReference>
<evidence type="ECO:0000256" key="8">
    <source>
        <dbReference type="ARBA" id="ARBA00023210"/>
    </source>
</evidence>
<evidence type="ECO:0000256" key="4">
    <source>
        <dbReference type="ARBA" id="ARBA00022723"/>
    </source>
</evidence>
<dbReference type="HAMAP" id="MF_00321">
    <property type="entry name" value="GTPase_EngB"/>
    <property type="match status" value="1"/>
</dbReference>
<gene>
    <name evidence="10 12" type="primary">engB</name>
    <name evidence="12" type="ORF">BUCISPPA3004_279</name>
</gene>
<dbReference type="Gene3D" id="3.40.50.300">
    <property type="entry name" value="P-loop containing nucleotide triphosphate hydrolases"/>
    <property type="match status" value="1"/>
</dbReference>
<evidence type="ECO:0000256" key="7">
    <source>
        <dbReference type="ARBA" id="ARBA00023134"/>
    </source>
</evidence>
<dbReference type="GO" id="GO:0005525">
    <property type="term" value="F:GTP binding"/>
    <property type="evidence" value="ECO:0007669"/>
    <property type="project" value="UniProtKB-UniRule"/>
</dbReference>
<sequence>MYNMKFDKTSFLKSIINTCELEDFSGIEIAVLGYSNSGKSSLLNVLTNNKKLARVSKLPGRTKTINVFNITSSFRIIDFPGYGYSTINLLTKKLLSKSLLFYLRNRLCLRGVIILSDIRYSLKLLDLKILKILQKRLISILFILTKTDKVSKQKKTVQISQIRKKISILNMDITVLGFSKFNKLDILVVRHHLSLWYNLFRNR</sequence>
<keyword evidence="5 10" id="KW-0547">Nucleotide-binding</keyword>
<evidence type="ECO:0000313" key="12">
    <source>
        <dbReference type="EMBL" id="VFP85027.1"/>
    </source>
</evidence>
<keyword evidence="4" id="KW-0479">Metal-binding</keyword>
<evidence type="ECO:0000256" key="6">
    <source>
        <dbReference type="ARBA" id="ARBA00022842"/>
    </source>
</evidence>
<dbReference type="PROSITE" id="PS51706">
    <property type="entry name" value="G_ENGB"/>
    <property type="match status" value="1"/>
</dbReference>
<evidence type="ECO:0000313" key="13">
    <source>
        <dbReference type="Proteomes" id="UP000294413"/>
    </source>
</evidence>
<comment type="cofactor">
    <cofactor evidence="1">
        <name>Mg(2+)</name>
        <dbReference type="ChEBI" id="CHEBI:18420"/>
    </cofactor>
</comment>
<dbReference type="Pfam" id="PF01926">
    <property type="entry name" value="MMR_HSR1"/>
    <property type="match status" value="1"/>
</dbReference>
<comment type="function">
    <text evidence="10">Necessary for normal cell division and for the maintenance of normal septation.</text>
</comment>
<dbReference type="InterPro" id="IPR006073">
    <property type="entry name" value="GTP-bd"/>
</dbReference>
<dbReference type="GO" id="GO:0000917">
    <property type="term" value="P:division septum assembly"/>
    <property type="evidence" value="ECO:0007669"/>
    <property type="project" value="UniProtKB-KW"/>
</dbReference>
<reference evidence="12 13" key="1">
    <citation type="submission" date="2019-02" db="EMBL/GenBank/DDBJ databases">
        <authorList>
            <person name="Manzano-Marin A."/>
            <person name="Manzano-Marin A."/>
        </authorList>
    </citation>
    <scope>NUCLEOTIDE SEQUENCE [LARGE SCALE GENOMIC DNA]</scope>
    <source>
        <strain evidence="12 13">BuCisplendens</strain>
    </source>
</reference>
<feature type="domain" description="EngB-type G" evidence="11">
    <location>
        <begin position="25"/>
        <end position="199"/>
    </location>
</feature>
<evidence type="ECO:0000256" key="3">
    <source>
        <dbReference type="ARBA" id="ARBA00022618"/>
    </source>
</evidence>
<keyword evidence="6" id="KW-0460">Magnesium</keyword>
<comment type="similarity">
    <text evidence="2 10">Belongs to the TRAFAC class TrmE-Era-EngA-EngB-Septin-like GTPase superfamily. EngB GTPase family.</text>
</comment>
<keyword evidence="9 10" id="KW-0131">Cell cycle</keyword>
<evidence type="ECO:0000259" key="11">
    <source>
        <dbReference type="PROSITE" id="PS51706"/>
    </source>
</evidence>
<keyword evidence="3 10" id="KW-0132">Cell division</keyword>
<keyword evidence="7 10" id="KW-0342">GTP-binding</keyword>
<dbReference type="InterPro" id="IPR027417">
    <property type="entry name" value="P-loop_NTPase"/>
</dbReference>
<dbReference type="GO" id="GO:0046872">
    <property type="term" value="F:metal ion binding"/>
    <property type="evidence" value="ECO:0007669"/>
    <property type="project" value="UniProtKB-KW"/>
</dbReference>
<dbReference type="CDD" id="cd01876">
    <property type="entry name" value="YihA_EngB"/>
    <property type="match status" value="1"/>
</dbReference>
<evidence type="ECO:0000256" key="9">
    <source>
        <dbReference type="ARBA" id="ARBA00023306"/>
    </source>
</evidence>
<dbReference type="PANTHER" id="PTHR11649:SF13">
    <property type="entry name" value="ENGB-TYPE G DOMAIN-CONTAINING PROTEIN"/>
    <property type="match status" value="1"/>
</dbReference>
<keyword evidence="8 10" id="KW-0717">Septation</keyword>
<accession>A0A451DEG8</accession>
<organism evidence="12 13">
    <name type="scientific">Buchnera aphidicola</name>
    <name type="common">Cinara splendens</name>
    <dbReference type="NCBI Taxonomy" id="2518979"/>
    <lineage>
        <taxon>Bacteria</taxon>
        <taxon>Pseudomonadati</taxon>
        <taxon>Pseudomonadota</taxon>
        <taxon>Gammaproteobacteria</taxon>
        <taxon>Enterobacterales</taxon>
        <taxon>Erwiniaceae</taxon>
        <taxon>Buchnera</taxon>
    </lineage>
</organism>
<dbReference type="InterPro" id="IPR019987">
    <property type="entry name" value="GTP-bd_ribosome_bio_YsxC"/>
</dbReference>
<dbReference type="Proteomes" id="UP000294413">
    <property type="component" value="Chromosome 1"/>
</dbReference>
<evidence type="ECO:0000256" key="2">
    <source>
        <dbReference type="ARBA" id="ARBA00009638"/>
    </source>
</evidence>
<evidence type="ECO:0000256" key="1">
    <source>
        <dbReference type="ARBA" id="ARBA00001946"/>
    </source>
</evidence>
<evidence type="ECO:0000256" key="5">
    <source>
        <dbReference type="ARBA" id="ARBA00022741"/>
    </source>
</evidence>
<name>A0A451DEG8_9GAMM</name>
<dbReference type="GO" id="GO:0005829">
    <property type="term" value="C:cytosol"/>
    <property type="evidence" value="ECO:0007669"/>
    <property type="project" value="TreeGrafter"/>
</dbReference>
<dbReference type="AlphaFoldDB" id="A0A451DEG8"/>
<dbReference type="NCBIfam" id="TIGR03598">
    <property type="entry name" value="GTPase_YsxC"/>
    <property type="match status" value="1"/>
</dbReference>
<dbReference type="SUPFAM" id="SSF52540">
    <property type="entry name" value="P-loop containing nucleoside triphosphate hydrolases"/>
    <property type="match status" value="1"/>
</dbReference>
<dbReference type="PANTHER" id="PTHR11649">
    <property type="entry name" value="MSS1/TRME-RELATED GTP-BINDING PROTEIN"/>
    <property type="match status" value="1"/>
</dbReference>
<dbReference type="InterPro" id="IPR030393">
    <property type="entry name" value="G_ENGB_dom"/>
</dbReference>
<proteinExistence type="inferred from homology"/>
<evidence type="ECO:0000256" key="10">
    <source>
        <dbReference type="HAMAP-Rule" id="MF_00321"/>
    </source>
</evidence>